<feature type="binding site" evidence="12">
    <location>
        <position position="261"/>
    </location>
    <ligand>
        <name>substrate</name>
    </ligand>
</feature>
<dbReference type="InterPro" id="IPR005474">
    <property type="entry name" value="Transketolase_N"/>
</dbReference>
<evidence type="ECO:0000259" key="18">
    <source>
        <dbReference type="SMART" id="SM00861"/>
    </source>
</evidence>
<keyword evidence="5 16" id="KW-0808">Transferase</keyword>
<dbReference type="FunFam" id="3.40.50.920:FF:000003">
    <property type="entry name" value="Transketolase"/>
    <property type="match status" value="1"/>
</dbReference>
<feature type="binding site" evidence="12">
    <location>
        <position position="466"/>
    </location>
    <ligand>
        <name>substrate</name>
    </ligand>
</feature>
<dbReference type="GO" id="GO:0005829">
    <property type="term" value="C:cytosol"/>
    <property type="evidence" value="ECO:0007669"/>
    <property type="project" value="TreeGrafter"/>
</dbReference>
<evidence type="ECO:0000256" key="10">
    <source>
        <dbReference type="NCBIfam" id="TIGR00232"/>
    </source>
</evidence>
<dbReference type="FunFam" id="3.40.50.970:FF:000003">
    <property type="entry name" value="Transketolase"/>
    <property type="match status" value="1"/>
</dbReference>
<evidence type="ECO:0000256" key="13">
    <source>
        <dbReference type="PIRSR" id="PIRSR605478-3"/>
    </source>
</evidence>
<dbReference type="Gene3D" id="3.40.50.970">
    <property type="match status" value="2"/>
</dbReference>
<evidence type="ECO:0000256" key="3">
    <source>
        <dbReference type="ARBA" id="ARBA00013152"/>
    </source>
</evidence>
<comment type="cofactor">
    <cofactor evidence="14">
        <name>Mg(2+)</name>
        <dbReference type="ChEBI" id="CHEBI:18420"/>
    </cofactor>
    <text evidence="14">Binds 1 Mg(2+) ion per subunit. Can also utilize other divalent metal cations, such as Ca(2+), Mn(2+) and Co(2+).</text>
</comment>
<evidence type="ECO:0000256" key="5">
    <source>
        <dbReference type="ARBA" id="ARBA00022679"/>
    </source>
</evidence>
<dbReference type="PANTHER" id="PTHR43522:SF2">
    <property type="entry name" value="TRANSKETOLASE 1-RELATED"/>
    <property type="match status" value="1"/>
</dbReference>
<dbReference type="PROSITE" id="PS00801">
    <property type="entry name" value="TRANSKETOLASE_1"/>
    <property type="match status" value="1"/>
</dbReference>
<feature type="binding site" evidence="12">
    <location>
        <position position="381"/>
    </location>
    <ligand>
        <name>substrate</name>
    </ligand>
</feature>
<feature type="coiled-coil region" evidence="17">
    <location>
        <begin position="298"/>
        <end position="325"/>
    </location>
</feature>
<keyword evidence="7 14" id="KW-0460">Magnesium</keyword>
<dbReference type="EMBL" id="QXXA01000010">
    <property type="protein sequence ID" value="NBI07204.1"/>
    <property type="molecule type" value="Genomic_DNA"/>
</dbReference>
<feature type="binding site" evidence="12">
    <location>
        <position position="470"/>
    </location>
    <ligand>
        <name>substrate</name>
    </ligand>
</feature>
<evidence type="ECO:0000256" key="6">
    <source>
        <dbReference type="ARBA" id="ARBA00022723"/>
    </source>
</evidence>
<dbReference type="SMART" id="SM00861">
    <property type="entry name" value="Transket_pyr"/>
    <property type="match status" value="1"/>
</dbReference>
<feature type="binding site" evidence="13">
    <location>
        <begin position="115"/>
        <end position="117"/>
    </location>
    <ligand>
        <name>thiamine diphosphate</name>
        <dbReference type="ChEBI" id="CHEBI:58937"/>
    </ligand>
</feature>
<dbReference type="InterPro" id="IPR005475">
    <property type="entry name" value="Transketolase-like_Pyr-bd"/>
</dbReference>
<organism evidence="19 20">
    <name type="scientific">Senegalia massiliensis</name>
    <dbReference type="NCBI Taxonomy" id="1720316"/>
    <lineage>
        <taxon>Bacteria</taxon>
        <taxon>Bacillati</taxon>
        <taxon>Bacillota</taxon>
        <taxon>Clostridia</taxon>
        <taxon>Eubacteriales</taxon>
        <taxon>Clostridiaceae</taxon>
        <taxon>Senegalia</taxon>
    </lineage>
</organism>
<evidence type="ECO:0000313" key="19">
    <source>
        <dbReference type="EMBL" id="NBI07204.1"/>
    </source>
</evidence>
<feature type="binding site" evidence="12">
    <location>
        <position position="517"/>
    </location>
    <ligand>
        <name>substrate</name>
    </ligand>
</feature>
<reference evidence="19 20" key="1">
    <citation type="submission" date="2018-08" db="EMBL/GenBank/DDBJ databases">
        <title>Murine metabolic-syndrome-specific gut microbial biobank.</title>
        <authorList>
            <person name="Liu C."/>
        </authorList>
    </citation>
    <scope>NUCLEOTIDE SEQUENCE [LARGE SCALE GENOMIC DNA]</scope>
    <source>
        <strain evidence="19 20">583</strain>
    </source>
</reference>
<feature type="binding site" evidence="13">
    <location>
        <position position="186"/>
    </location>
    <ligand>
        <name>thiamine diphosphate</name>
        <dbReference type="ChEBI" id="CHEBI:58937"/>
    </ligand>
</feature>
<dbReference type="EC" id="2.2.1.1" evidence="3 10"/>
<sequence>MSKIDSKVINSIRFMSMDAVQKANSGHPGLPMGTATMAYTLWSNHLNASKNDPNWTDRDRFVLSAGHGSMLQYSLLHLFGYDVSMDDIKNFRQWGSKTPGHPEYGHTEGVETTTGPLGQGIANAVGMAMAEKRLAAEFNTDDMTIVDHYTYVIAGDGDMMEGVASEACSLAGHLKLSKLIVLYDDNKITIDGTTDIAFTEDVGKRFEAYGWEVLESRNSEDIEELNDLIEMAKKSDKPTLIKVPTTIGYGSPNKSGQSVAHGAPLGDDEIKLTRENMSWEHEPFFVPEDVYTHMEKIIDEKDAKRKEWNEKFAEYRNKYPELAEKWDRWHSLELPEELLNDEELFNFDKKIATRAAGGKIINVIAKHMDNLFGGSADLAGSNKTTMSNAGDFQDETPDGNNINFGVREHGMGAILNGISLHGGFRTFGATFLIFSNYMRPTIRLSALMNQPVVYVFTHDSIALGEDGPTHQPIEQLAALRTIPNTKVFRPADAKETAVAWIEALKNTDGPSVLALTRQGLPILEDVEGSHKGGYIVDKEKGNSPDAILIATGSEVSLAMDAKKELEKDGIDARVVSILSWELFDKQDENYKEEILPKNITKRVSIEAGTTFGWQKYIGSEGKSIGIDSFGASAPGPELMDRFGFNIENVVKTVKEII</sequence>
<feature type="binding site" evidence="13">
    <location>
        <position position="261"/>
    </location>
    <ligand>
        <name>thiamine diphosphate</name>
        <dbReference type="ChEBI" id="CHEBI:58937"/>
    </ligand>
</feature>
<evidence type="ECO:0000256" key="12">
    <source>
        <dbReference type="PIRSR" id="PIRSR605478-2"/>
    </source>
</evidence>
<feature type="domain" description="Transketolase-like pyrimidine-binding" evidence="18">
    <location>
        <begin position="351"/>
        <end position="522"/>
    </location>
</feature>
<evidence type="ECO:0000256" key="7">
    <source>
        <dbReference type="ARBA" id="ARBA00022842"/>
    </source>
</evidence>
<comment type="catalytic activity">
    <reaction evidence="9 16">
        <text>D-sedoheptulose 7-phosphate + D-glyceraldehyde 3-phosphate = aldehydo-D-ribose 5-phosphate + D-xylulose 5-phosphate</text>
        <dbReference type="Rhea" id="RHEA:10508"/>
        <dbReference type="ChEBI" id="CHEBI:57483"/>
        <dbReference type="ChEBI" id="CHEBI:57737"/>
        <dbReference type="ChEBI" id="CHEBI:58273"/>
        <dbReference type="ChEBI" id="CHEBI:59776"/>
        <dbReference type="EC" id="2.2.1.1"/>
    </reaction>
</comment>
<feature type="binding site" evidence="14">
    <location>
        <position position="186"/>
    </location>
    <ligand>
        <name>Mg(2+)</name>
        <dbReference type="ChEBI" id="CHEBI:18420"/>
    </ligand>
</feature>
<feature type="site" description="Important for catalytic activity" evidence="15">
    <location>
        <position position="261"/>
    </location>
</feature>
<keyword evidence="8 13" id="KW-0786">Thiamine pyrophosphate</keyword>
<evidence type="ECO:0000256" key="1">
    <source>
        <dbReference type="ARBA" id="ARBA00007131"/>
    </source>
</evidence>
<feature type="active site" description="Proton donor" evidence="11">
    <location>
        <position position="408"/>
    </location>
</feature>
<evidence type="ECO:0000256" key="9">
    <source>
        <dbReference type="ARBA" id="ARBA00049473"/>
    </source>
</evidence>
<feature type="binding site" evidence="12">
    <location>
        <position position="27"/>
    </location>
    <ligand>
        <name>substrate</name>
    </ligand>
</feature>
<dbReference type="InterPro" id="IPR049557">
    <property type="entry name" value="Transketolase_CS"/>
</dbReference>
<dbReference type="GO" id="GO:0004802">
    <property type="term" value="F:transketolase activity"/>
    <property type="evidence" value="ECO:0007669"/>
    <property type="project" value="UniProtKB-UniRule"/>
</dbReference>
<dbReference type="InterPro" id="IPR020826">
    <property type="entry name" value="Transketolase_BS"/>
</dbReference>
<feature type="binding site" evidence="12">
    <location>
        <position position="458"/>
    </location>
    <ligand>
        <name>substrate</name>
    </ligand>
</feature>
<feature type="binding site" evidence="13">
    <location>
        <position position="67"/>
    </location>
    <ligand>
        <name>thiamine diphosphate</name>
        <dbReference type="ChEBI" id="CHEBI:58937"/>
    </ligand>
</feature>
<dbReference type="InterPro" id="IPR033247">
    <property type="entry name" value="Transketolase_fam"/>
</dbReference>
<dbReference type="InterPro" id="IPR055152">
    <property type="entry name" value="Transketolase-like_C_2"/>
</dbReference>
<protein>
    <recommendedName>
        <fullName evidence="4 10">Transketolase</fullName>
        <ecNumber evidence="3 10">2.2.1.1</ecNumber>
    </recommendedName>
</protein>
<dbReference type="CDD" id="cd02012">
    <property type="entry name" value="TPP_TK"/>
    <property type="match status" value="1"/>
</dbReference>
<proteinExistence type="inferred from homology"/>
<dbReference type="InterPro" id="IPR029061">
    <property type="entry name" value="THDP-binding"/>
</dbReference>
<keyword evidence="16" id="KW-0106">Calcium</keyword>
<evidence type="ECO:0000256" key="15">
    <source>
        <dbReference type="PIRSR" id="PIRSR605478-5"/>
    </source>
</evidence>
<comment type="subunit">
    <text evidence="2 16">Homodimer.</text>
</comment>
<evidence type="ECO:0000256" key="14">
    <source>
        <dbReference type="PIRSR" id="PIRSR605478-4"/>
    </source>
</evidence>
<dbReference type="InterPro" id="IPR005478">
    <property type="entry name" value="Transketolase_bac-like"/>
</dbReference>
<accession>A0A845QZ18</accession>
<feature type="binding site" evidence="14">
    <location>
        <position position="188"/>
    </location>
    <ligand>
        <name>Mg(2+)</name>
        <dbReference type="ChEBI" id="CHEBI:18420"/>
    </ligand>
</feature>
<evidence type="ECO:0000256" key="17">
    <source>
        <dbReference type="SAM" id="Coils"/>
    </source>
</evidence>
<keyword evidence="6 14" id="KW-0479">Metal-binding</keyword>
<evidence type="ECO:0000256" key="2">
    <source>
        <dbReference type="ARBA" id="ARBA00011738"/>
    </source>
</evidence>
<dbReference type="FunFam" id="3.40.50.970:FF:000004">
    <property type="entry name" value="Transketolase"/>
    <property type="match status" value="1"/>
</dbReference>
<dbReference type="GO" id="GO:0006098">
    <property type="term" value="P:pentose-phosphate shunt"/>
    <property type="evidence" value="ECO:0007669"/>
    <property type="project" value="TreeGrafter"/>
</dbReference>
<feature type="binding site" evidence="13">
    <location>
        <position position="434"/>
    </location>
    <ligand>
        <name>thiamine diphosphate</name>
        <dbReference type="ChEBI" id="CHEBI:58937"/>
    </ligand>
</feature>
<dbReference type="SUPFAM" id="SSF52922">
    <property type="entry name" value="TK C-terminal domain-like"/>
    <property type="match status" value="1"/>
</dbReference>
<comment type="cofactor">
    <cofactor evidence="16">
        <name>Mg(2+)</name>
        <dbReference type="ChEBI" id="CHEBI:18420"/>
    </cofactor>
    <cofactor evidence="16">
        <name>Ca(2+)</name>
        <dbReference type="ChEBI" id="CHEBI:29108"/>
    </cofactor>
    <cofactor evidence="16">
        <name>Mn(2+)</name>
        <dbReference type="ChEBI" id="CHEBI:29035"/>
    </cofactor>
    <cofactor evidence="16">
        <name>Co(2+)</name>
        <dbReference type="ChEBI" id="CHEBI:48828"/>
    </cofactor>
    <text evidence="16">Binds 1 Mg(2+) ion per subunit. Can also utilize other divalent metal cations, such as Ca(2+), Mn(2+) and Co(2+).</text>
</comment>
<comment type="similarity">
    <text evidence="1 16">Belongs to the transketolase family.</text>
</comment>
<dbReference type="PANTHER" id="PTHR43522">
    <property type="entry name" value="TRANSKETOLASE"/>
    <property type="match status" value="1"/>
</dbReference>
<comment type="function">
    <text evidence="16">Catalyzes the transfer of a two-carbon ketol group from a ketose donor to an aldose acceptor, via a covalent intermediate with the cofactor thiamine pyrophosphate.</text>
</comment>
<evidence type="ECO:0000313" key="20">
    <source>
        <dbReference type="Proteomes" id="UP000467132"/>
    </source>
</evidence>
<name>A0A845QZ18_9CLOT</name>
<feature type="binding site" evidence="14">
    <location>
        <position position="156"/>
    </location>
    <ligand>
        <name>Mg(2+)</name>
        <dbReference type="ChEBI" id="CHEBI:18420"/>
    </ligand>
</feature>
<keyword evidence="20" id="KW-1185">Reference proteome</keyword>
<comment type="caution">
    <text evidence="19">The sequence shown here is derived from an EMBL/GenBank/DDBJ whole genome shotgun (WGS) entry which is preliminary data.</text>
</comment>
<comment type="cofactor">
    <cofactor evidence="13">
        <name>thiamine diphosphate</name>
        <dbReference type="ChEBI" id="CHEBI:58937"/>
    </cofactor>
    <text evidence="13">Binds 1 thiamine pyrophosphate per subunit. During the reaction, the substrate forms a covalent intermediate with the cofactor.</text>
</comment>
<evidence type="ECO:0000256" key="4">
    <source>
        <dbReference type="ARBA" id="ARBA00016662"/>
    </source>
</evidence>
<dbReference type="AlphaFoldDB" id="A0A845QZ18"/>
<dbReference type="InterPro" id="IPR009014">
    <property type="entry name" value="Transketo_C/PFOR_II"/>
</dbReference>
<gene>
    <name evidence="19" type="primary">tkt</name>
    <name evidence="19" type="ORF">D3Z33_10100</name>
</gene>
<evidence type="ECO:0000256" key="11">
    <source>
        <dbReference type="PIRSR" id="PIRSR605478-1"/>
    </source>
</evidence>
<dbReference type="CDD" id="cd07033">
    <property type="entry name" value="TPP_PYR_DXS_TK_like"/>
    <property type="match status" value="1"/>
</dbReference>
<feature type="site" description="Important for catalytic activity" evidence="15">
    <location>
        <position position="27"/>
    </location>
</feature>
<dbReference type="NCBIfam" id="TIGR00232">
    <property type="entry name" value="tktlase_bact"/>
    <property type="match status" value="1"/>
</dbReference>
<dbReference type="SUPFAM" id="SSF52518">
    <property type="entry name" value="Thiamin diphosphate-binding fold (THDP-binding)"/>
    <property type="match status" value="2"/>
</dbReference>
<feature type="binding site" evidence="12">
    <location>
        <position position="354"/>
    </location>
    <ligand>
        <name>substrate</name>
    </ligand>
</feature>
<dbReference type="OrthoDB" id="8732661at2"/>
<dbReference type="Pfam" id="PF00456">
    <property type="entry name" value="Transketolase_N"/>
    <property type="match status" value="1"/>
</dbReference>
<dbReference type="Pfam" id="PF22613">
    <property type="entry name" value="Transketolase_C_1"/>
    <property type="match status" value="1"/>
</dbReference>
<dbReference type="Gene3D" id="3.40.50.920">
    <property type="match status" value="1"/>
</dbReference>
<dbReference type="Pfam" id="PF02779">
    <property type="entry name" value="Transket_pyr"/>
    <property type="match status" value="1"/>
</dbReference>
<evidence type="ECO:0000256" key="16">
    <source>
        <dbReference type="RuleBase" id="RU004996"/>
    </source>
</evidence>
<keyword evidence="17" id="KW-0175">Coiled coil</keyword>
<evidence type="ECO:0000256" key="8">
    <source>
        <dbReference type="ARBA" id="ARBA00023052"/>
    </source>
</evidence>
<dbReference type="GO" id="GO:0046872">
    <property type="term" value="F:metal ion binding"/>
    <property type="evidence" value="ECO:0007669"/>
    <property type="project" value="UniProtKB-KW"/>
</dbReference>
<feature type="binding site" evidence="13">
    <location>
        <position position="157"/>
    </location>
    <ligand>
        <name>thiamine diphosphate</name>
        <dbReference type="ChEBI" id="CHEBI:58937"/>
    </ligand>
</feature>
<dbReference type="Proteomes" id="UP000467132">
    <property type="component" value="Unassembled WGS sequence"/>
</dbReference>
<dbReference type="PROSITE" id="PS00802">
    <property type="entry name" value="TRANSKETOLASE_2"/>
    <property type="match status" value="1"/>
</dbReference>